<dbReference type="Proteomes" id="UP000531840">
    <property type="component" value="Unassembled WGS sequence"/>
</dbReference>
<comment type="caution">
    <text evidence="2">The sequence shown here is derived from an EMBL/GenBank/DDBJ whole genome shotgun (WGS) entry which is preliminary data.</text>
</comment>
<keyword evidence="3" id="KW-1185">Reference proteome</keyword>
<dbReference type="Pfam" id="PF03432">
    <property type="entry name" value="Relaxase"/>
    <property type="match status" value="1"/>
</dbReference>
<dbReference type="InterPro" id="IPR005094">
    <property type="entry name" value="Endonuclease_MobA/VirD2"/>
</dbReference>
<dbReference type="EMBL" id="JACBYF010000004">
    <property type="protein sequence ID" value="NYS47276.1"/>
    <property type="molecule type" value="Genomic_DNA"/>
</dbReference>
<evidence type="ECO:0000313" key="3">
    <source>
        <dbReference type="Proteomes" id="UP000531840"/>
    </source>
</evidence>
<gene>
    <name evidence="2" type="ORF">HZY85_03580</name>
</gene>
<name>A0ABX2T2M7_9BACL</name>
<organism evidence="2 3">
    <name type="scientific">Gemelliphila palaticanis</name>
    <dbReference type="NCBI Taxonomy" id="81950"/>
    <lineage>
        <taxon>Bacteria</taxon>
        <taxon>Bacillati</taxon>
        <taxon>Bacillota</taxon>
        <taxon>Bacilli</taxon>
        <taxon>Bacillales</taxon>
        <taxon>Gemellaceae</taxon>
        <taxon>Gemelliphila</taxon>
    </lineage>
</organism>
<feature type="domain" description="MobA/VirD2-like nuclease" evidence="1">
    <location>
        <begin position="21"/>
        <end position="147"/>
    </location>
</feature>
<protein>
    <submittedName>
        <fullName evidence="2">Relaxase/mobilization nuclease domain-containing protein</fullName>
    </submittedName>
</protein>
<evidence type="ECO:0000259" key="1">
    <source>
        <dbReference type="Pfam" id="PF03432"/>
    </source>
</evidence>
<reference evidence="2 3" key="1">
    <citation type="submission" date="2020-07" db="EMBL/GenBank/DDBJ databases">
        <title>MOT database genomes.</title>
        <authorList>
            <person name="Joseph S."/>
            <person name="Aduse-Opoku J."/>
            <person name="Hashim A."/>
            <person name="Wade W."/>
            <person name="Curtis M."/>
        </authorList>
    </citation>
    <scope>NUCLEOTIDE SEQUENCE [LARGE SCALE GENOMIC DNA]</scope>
    <source>
        <strain evidence="2 3">CIP 106318</strain>
    </source>
</reference>
<accession>A0ABX2T2M7</accession>
<sequence>MAYLKIEKIDTYDWFQKKLNYNKREEKRDYRDDLLTHINCLDGMEFQQFKLVHDCNTRKKYLAREFIQSFEIGKISPELAHQIAIEFAEEFLNKYQVVIATHIDKEHIHSHILFNNVSIIDLTCFYDSKNMLIEARKISDKICEKYNIKNIENKDIFSGDKSPEEKLESVKKKKTFIIRDELKSIIDNTIKDNIGSSFEYFINELDKKGVKVITHSEKGTKLKHIKLLHTNSKKAIRLSSLGDIYTEDNIVKMLNSGITTDLNNERKKLNNEKSDSNFIIKDYIKNVIYNTLNENIGASFDEFIKKLEQENIKFITHSKNGNKLKHIKLYYKDCKNPIYLKSLGNEYTEDNIVKVLNNGNISILNNYSKKTTIIDLFLSEQEKKYKLEKEFNDYNRYGFTFSKFKKQSFIQLLDSKLYDILKDKTTHNHNEFPKLYINFSTPKNASHKANIDFNNEMVAGLGAANLLSNIGAEYKVAYFESGNIIRVSEQTKNHKIILKRINEHLQKEVEIYNSIKSKYLVSNAAKKLILKKKLNKQLEKISNIQYKKNDVIKAIKITKDYSKYKSREQDLYK</sequence>
<dbReference type="RefSeq" id="WP_179940953.1">
    <property type="nucleotide sequence ID" value="NZ_JACBYF010000004.1"/>
</dbReference>
<evidence type="ECO:0000313" key="2">
    <source>
        <dbReference type="EMBL" id="NYS47276.1"/>
    </source>
</evidence>
<proteinExistence type="predicted"/>